<keyword evidence="7 9" id="KW-1133">Transmembrane helix</keyword>
<dbReference type="NCBIfam" id="TIGR01726">
    <property type="entry name" value="HEQRo_perm_3TM"/>
    <property type="match status" value="1"/>
</dbReference>
<dbReference type="Gene3D" id="1.10.3720.10">
    <property type="entry name" value="MetI-like"/>
    <property type="match status" value="1"/>
</dbReference>
<feature type="domain" description="ABC transmembrane type-1" evidence="10">
    <location>
        <begin position="45"/>
        <end position="234"/>
    </location>
</feature>
<feature type="transmembrane region" description="Helical" evidence="9">
    <location>
        <begin position="51"/>
        <end position="71"/>
    </location>
</feature>
<evidence type="ECO:0000256" key="8">
    <source>
        <dbReference type="ARBA" id="ARBA00023136"/>
    </source>
</evidence>
<evidence type="ECO:0000256" key="5">
    <source>
        <dbReference type="ARBA" id="ARBA00022692"/>
    </source>
</evidence>
<dbReference type="PROSITE" id="PS50928">
    <property type="entry name" value="ABC_TM1"/>
    <property type="match status" value="1"/>
</dbReference>
<dbReference type="EMBL" id="JARFYM010000002">
    <property type="protein sequence ID" value="MDL2397946.1"/>
    <property type="molecule type" value="Genomic_DNA"/>
</dbReference>
<comment type="caution">
    <text evidence="11">The sequence shown here is derived from an EMBL/GenBank/DDBJ whole genome shotgun (WGS) entry which is preliminary data.</text>
</comment>
<keyword evidence="3 9" id="KW-0813">Transport</keyword>
<keyword evidence="5 9" id="KW-0812">Transmembrane</keyword>
<dbReference type="SUPFAM" id="SSF161098">
    <property type="entry name" value="MetI-like"/>
    <property type="match status" value="1"/>
</dbReference>
<dbReference type="PANTHER" id="PTHR30614:SF0">
    <property type="entry name" value="L-CYSTINE TRANSPORT SYSTEM PERMEASE PROTEIN TCYL"/>
    <property type="match status" value="1"/>
</dbReference>
<accession>A0ABT7JNW5</accession>
<dbReference type="InterPro" id="IPR035906">
    <property type="entry name" value="MetI-like_sf"/>
</dbReference>
<proteinExistence type="inferred from homology"/>
<name>A0ABT7JNW5_9HYPH</name>
<protein>
    <submittedName>
        <fullName evidence="11">Amino acid ABC transporter permease</fullName>
    </submittedName>
</protein>
<keyword evidence="6" id="KW-0029">Amino-acid transport</keyword>
<gene>
    <name evidence="11" type="ORF">PY649_03495</name>
</gene>
<keyword evidence="12" id="KW-1185">Reference proteome</keyword>
<evidence type="ECO:0000256" key="2">
    <source>
        <dbReference type="ARBA" id="ARBA00010072"/>
    </source>
</evidence>
<evidence type="ECO:0000313" key="11">
    <source>
        <dbReference type="EMBL" id="MDL2397946.1"/>
    </source>
</evidence>
<comment type="similarity">
    <text evidence="2">Belongs to the binding-protein-dependent transport system permease family. HisMQ subfamily.</text>
</comment>
<dbReference type="PANTHER" id="PTHR30614">
    <property type="entry name" value="MEMBRANE COMPONENT OF AMINO ACID ABC TRANSPORTER"/>
    <property type="match status" value="1"/>
</dbReference>
<feature type="transmembrane region" description="Helical" evidence="9">
    <location>
        <begin position="215"/>
        <end position="234"/>
    </location>
</feature>
<evidence type="ECO:0000256" key="1">
    <source>
        <dbReference type="ARBA" id="ARBA00004429"/>
    </source>
</evidence>
<evidence type="ECO:0000256" key="7">
    <source>
        <dbReference type="ARBA" id="ARBA00022989"/>
    </source>
</evidence>
<dbReference type="InterPro" id="IPR043429">
    <property type="entry name" value="ArtM/GltK/GlnP/TcyL/YhdX-like"/>
</dbReference>
<evidence type="ECO:0000256" key="4">
    <source>
        <dbReference type="ARBA" id="ARBA00022475"/>
    </source>
</evidence>
<evidence type="ECO:0000256" key="6">
    <source>
        <dbReference type="ARBA" id="ARBA00022970"/>
    </source>
</evidence>
<feature type="transmembrane region" description="Helical" evidence="9">
    <location>
        <begin position="110"/>
        <end position="131"/>
    </location>
</feature>
<evidence type="ECO:0000259" key="10">
    <source>
        <dbReference type="PROSITE" id="PS50928"/>
    </source>
</evidence>
<dbReference type="InterPro" id="IPR000515">
    <property type="entry name" value="MetI-like"/>
</dbReference>
<dbReference type="InterPro" id="IPR010065">
    <property type="entry name" value="AA_ABC_transptr_permease_3TM"/>
</dbReference>
<reference evidence="11" key="1">
    <citation type="submission" date="2023-06" db="EMBL/GenBank/DDBJ databases">
        <title>Phylogenetic Diversity of Rhizobium strains.</title>
        <authorList>
            <person name="Moura F.T."/>
            <person name="Helene L.C.F."/>
            <person name="Hungria M."/>
        </authorList>
    </citation>
    <scope>NUCLEOTIDE SEQUENCE</scope>
    <source>
        <strain evidence="11">CCGE526</strain>
    </source>
</reference>
<dbReference type="RefSeq" id="WP_285866755.1">
    <property type="nucleotide sequence ID" value="NZ_JARFYM010000002.1"/>
</dbReference>
<dbReference type="Pfam" id="PF00528">
    <property type="entry name" value="BPD_transp_1"/>
    <property type="match status" value="1"/>
</dbReference>
<keyword evidence="4" id="KW-1003">Cell membrane</keyword>
<comment type="subcellular location">
    <subcellularLocation>
        <location evidence="1">Cell inner membrane</location>
        <topology evidence="1">Multi-pass membrane protein</topology>
    </subcellularLocation>
    <subcellularLocation>
        <location evidence="9">Cell membrane</location>
        <topology evidence="9">Multi-pass membrane protein</topology>
    </subcellularLocation>
</comment>
<dbReference type="CDD" id="cd06261">
    <property type="entry name" value="TM_PBP2"/>
    <property type="match status" value="1"/>
</dbReference>
<feature type="transmembrane region" description="Helical" evidence="9">
    <location>
        <begin position="83"/>
        <end position="104"/>
    </location>
</feature>
<dbReference type="Proteomes" id="UP001172645">
    <property type="component" value="Unassembled WGS sequence"/>
</dbReference>
<sequence length="245" mass="27181">MPARPRLALAPQQISIASREITAGMGYHLNFNLIWRHIDKLWGGLLLSLELAVISIAIGALIGLVLAIWYVSAGKIVRGFIAAYVEFIRNVPLILLVYLVFYGLPTAVNIAYSATTSFVITLSVYAGAYLVEVFRSGLEAVPRGQIDAGKAIGLTPLQRLLYVRLPTMTRITLPALSNTFISLFKDTSVASVIAVPELTYGAQWINFNTFRIVEVYIITTVMYLVTGYLILFGLRRLEGHFRVER</sequence>
<organism evidence="11 12">
    <name type="scientific">Rhizobium mayense</name>
    <dbReference type="NCBI Taxonomy" id="1312184"/>
    <lineage>
        <taxon>Bacteria</taxon>
        <taxon>Pseudomonadati</taxon>
        <taxon>Pseudomonadota</taxon>
        <taxon>Alphaproteobacteria</taxon>
        <taxon>Hyphomicrobiales</taxon>
        <taxon>Rhizobiaceae</taxon>
        <taxon>Rhizobium/Agrobacterium group</taxon>
        <taxon>Rhizobium</taxon>
    </lineage>
</organism>
<evidence type="ECO:0000256" key="9">
    <source>
        <dbReference type="RuleBase" id="RU363032"/>
    </source>
</evidence>
<keyword evidence="8 9" id="KW-0472">Membrane</keyword>
<evidence type="ECO:0000313" key="12">
    <source>
        <dbReference type="Proteomes" id="UP001172645"/>
    </source>
</evidence>
<evidence type="ECO:0000256" key="3">
    <source>
        <dbReference type="ARBA" id="ARBA00022448"/>
    </source>
</evidence>